<keyword evidence="2" id="KW-1185">Reference proteome</keyword>
<dbReference type="EMBL" id="ML170182">
    <property type="protein sequence ID" value="TDL21195.1"/>
    <property type="molecule type" value="Genomic_DNA"/>
</dbReference>
<proteinExistence type="predicted"/>
<dbReference type="AlphaFoldDB" id="A0A4Y7Q1A7"/>
<accession>A0A4Y7Q1A7</accession>
<reference evidence="1 2" key="1">
    <citation type="submission" date="2018-06" db="EMBL/GenBank/DDBJ databases">
        <title>A transcriptomic atlas of mushroom development highlights an independent origin of complex multicellularity.</title>
        <authorList>
            <consortium name="DOE Joint Genome Institute"/>
            <person name="Krizsan K."/>
            <person name="Almasi E."/>
            <person name="Merenyi Z."/>
            <person name="Sahu N."/>
            <person name="Viragh M."/>
            <person name="Koszo T."/>
            <person name="Mondo S."/>
            <person name="Kiss B."/>
            <person name="Balint B."/>
            <person name="Kues U."/>
            <person name="Barry K."/>
            <person name="Hegedus J.C."/>
            <person name="Henrissat B."/>
            <person name="Johnson J."/>
            <person name="Lipzen A."/>
            <person name="Ohm R."/>
            <person name="Nagy I."/>
            <person name="Pangilinan J."/>
            <person name="Yan J."/>
            <person name="Xiong Y."/>
            <person name="Grigoriev I.V."/>
            <person name="Hibbett D.S."/>
            <person name="Nagy L.G."/>
        </authorList>
    </citation>
    <scope>NUCLEOTIDE SEQUENCE [LARGE SCALE GENOMIC DNA]</scope>
    <source>
        <strain evidence="1 2">SZMC22713</strain>
    </source>
</reference>
<evidence type="ECO:0000313" key="2">
    <source>
        <dbReference type="Proteomes" id="UP000294933"/>
    </source>
</evidence>
<dbReference type="Proteomes" id="UP000294933">
    <property type="component" value="Unassembled WGS sequence"/>
</dbReference>
<evidence type="ECO:0000313" key="1">
    <source>
        <dbReference type="EMBL" id="TDL21195.1"/>
    </source>
</evidence>
<name>A0A4Y7Q1A7_9AGAM</name>
<organism evidence="1 2">
    <name type="scientific">Rickenella mellea</name>
    <dbReference type="NCBI Taxonomy" id="50990"/>
    <lineage>
        <taxon>Eukaryota</taxon>
        <taxon>Fungi</taxon>
        <taxon>Dikarya</taxon>
        <taxon>Basidiomycota</taxon>
        <taxon>Agaricomycotina</taxon>
        <taxon>Agaricomycetes</taxon>
        <taxon>Hymenochaetales</taxon>
        <taxon>Rickenellaceae</taxon>
        <taxon>Rickenella</taxon>
    </lineage>
</organism>
<protein>
    <submittedName>
        <fullName evidence="1">Uncharacterized protein</fullName>
    </submittedName>
</protein>
<sequence>MKATLACRMKDGGVALILPGHDESIKVYREDLLYGEDLQKYCFDQRDDCLQQLAAAAGPEVGMDDLIFVTGVYNIEG</sequence>
<dbReference type="VEuPathDB" id="FungiDB:BD410DRAFT_307813"/>
<gene>
    <name evidence="1" type="ORF">BD410DRAFT_307813</name>
</gene>